<organism evidence="2 3">
    <name type="scientific">Cylindrobasidium torrendii FP15055 ss-10</name>
    <dbReference type="NCBI Taxonomy" id="1314674"/>
    <lineage>
        <taxon>Eukaryota</taxon>
        <taxon>Fungi</taxon>
        <taxon>Dikarya</taxon>
        <taxon>Basidiomycota</taxon>
        <taxon>Agaricomycotina</taxon>
        <taxon>Agaricomycetes</taxon>
        <taxon>Agaricomycetidae</taxon>
        <taxon>Agaricales</taxon>
        <taxon>Marasmiineae</taxon>
        <taxon>Physalacriaceae</taxon>
        <taxon>Cylindrobasidium</taxon>
    </lineage>
</organism>
<evidence type="ECO:0000313" key="2">
    <source>
        <dbReference type="EMBL" id="KIY61891.1"/>
    </source>
</evidence>
<evidence type="ECO:0000256" key="1">
    <source>
        <dbReference type="SAM" id="MobiDB-lite"/>
    </source>
</evidence>
<proteinExistence type="predicted"/>
<name>A0A0D7AX84_9AGAR</name>
<feature type="region of interest" description="Disordered" evidence="1">
    <location>
        <begin position="175"/>
        <end position="204"/>
    </location>
</feature>
<dbReference type="AlphaFoldDB" id="A0A0D7AX84"/>
<evidence type="ECO:0000313" key="3">
    <source>
        <dbReference type="Proteomes" id="UP000054007"/>
    </source>
</evidence>
<sequence>MSPPAPMPAQEAESDYLTSRSFSEEEHDSDASDDSADSFCSAYTSPAAYDLANSSELDELIQSWTLEDAYHPQPATSSRQDNETLYAVGAHGVTKDWSDAAGKQKAGEYVQAIQRRKKVQKNPACAVVTVGKPPGLCTVAQAMQRVKNVKRSVWQTYSSEKIATQAWRAAQEKGLVGDTDGHPPRRMHLQVLDHKGGAPPPSALADDPITYYNVYSGRKPGIYDSA</sequence>
<feature type="compositionally biased region" description="Acidic residues" evidence="1">
    <location>
        <begin position="25"/>
        <end position="36"/>
    </location>
</feature>
<dbReference type="Proteomes" id="UP000054007">
    <property type="component" value="Unassembled WGS sequence"/>
</dbReference>
<dbReference type="EMBL" id="KN880854">
    <property type="protein sequence ID" value="KIY61891.1"/>
    <property type="molecule type" value="Genomic_DNA"/>
</dbReference>
<reference evidence="2 3" key="1">
    <citation type="journal article" date="2015" name="Fungal Genet. Biol.">
        <title>Evolution of novel wood decay mechanisms in Agaricales revealed by the genome sequences of Fistulina hepatica and Cylindrobasidium torrendii.</title>
        <authorList>
            <person name="Floudas D."/>
            <person name="Held B.W."/>
            <person name="Riley R."/>
            <person name="Nagy L.G."/>
            <person name="Koehler G."/>
            <person name="Ransdell A.S."/>
            <person name="Younus H."/>
            <person name="Chow J."/>
            <person name="Chiniquy J."/>
            <person name="Lipzen A."/>
            <person name="Tritt A."/>
            <person name="Sun H."/>
            <person name="Haridas S."/>
            <person name="LaButti K."/>
            <person name="Ohm R.A."/>
            <person name="Kues U."/>
            <person name="Blanchette R.A."/>
            <person name="Grigoriev I.V."/>
            <person name="Minto R.E."/>
            <person name="Hibbett D.S."/>
        </authorList>
    </citation>
    <scope>NUCLEOTIDE SEQUENCE [LARGE SCALE GENOMIC DNA]</scope>
    <source>
        <strain evidence="2 3">FP15055 ss-10</strain>
    </source>
</reference>
<accession>A0A0D7AX84</accession>
<keyword evidence="3" id="KW-1185">Reference proteome</keyword>
<protein>
    <submittedName>
        <fullName evidence="2">Uncharacterized protein</fullName>
    </submittedName>
</protein>
<gene>
    <name evidence="2" type="ORF">CYLTODRAFT_447486</name>
</gene>
<feature type="region of interest" description="Disordered" evidence="1">
    <location>
        <begin position="1"/>
        <end position="38"/>
    </location>
</feature>